<evidence type="ECO:0000313" key="1">
    <source>
        <dbReference type="Proteomes" id="UP001652622"/>
    </source>
</evidence>
<dbReference type="PANTHER" id="PTHR37984">
    <property type="entry name" value="PROTEIN CBG26694"/>
    <property type="match status" value="1"/>
</dbReference>
<proteinExistence type="predicted"/>
<dbReference type="OMA" id="FMANDIT"/>
<dbReference type="InterPro" id="IPR050951">
    <property type="entry name" value="Retrovirus_Pol_polyprotein"/>
</dbReference>
<dbReference type="GeneID" id="117676961"/>
<dbReference type="AlphaFoldDB" id="A0A6P9DN84"/>
<dbReference type="Proteomes" id="UP001652622">
    <property type="component" value="Unplaced"/>
</dbReference>
<dbReference type="InParanoid" id="A0A6P9DN84"/>
<sequence>MALPQFAPFDASSEVWDTYMERFECFLEANDFTDLSGSKKRAHFLNSCRPEVFATARALFTPTPVHTISWDILQLKLKDHYSPAPSRIARRFKLHQILQDEGESINHYVACLQTAALDCEYRNLDDALVEQLVCGVKDIRLQRLLLAKRNLDLPTAIEEAQAAEMSDRSTADIQKFYPPRGVTSSMVHLQDVVSDEITDDEAEIDRLQASKPRPKEKCWTKKPPPSGCLSCGKQHPRVTCCFRSATCRCCGRLGHIAHACRSLPKPAAVPRPRRSAKEECFSISRNCRISEVTALSRSPSNNKLSMTVNIEGASCQMEVDTGTTYF</sequence>
<evidence type="ECO:0000313" key="2">
    <source>
        <dbReference type="RefSeq" id="XP_034292695.1"/>
    </source>
</evidence>
<protein>
    <submittedName>
        <fullName evidence="2">Uncharacterized protein LOC117676961</fullName>
    </submittedName>
</protein>
<reference evidence="2" key="1">
    <citation type="submission" date="2025-08" db="UniProtKB">
        <authorList>
            <consortium name="RefSeq"/>
        </authorList>
    </citation>
    <scope>IDENTIFICATION</scope>
    <source>
        <tissue evidence="2">Blood</tissue>
    </source>
</reference>
<dbReference type="RefSeq" id="XP_034292695.1">
    <property type="nucleotide sequence ID" value="XM_034436804.2"/>
</dbReference>
<dbReference type="KEGG" id="pgut:117676961"/>
<gene>
    <name evidence="2" type="primary">LOC117676961</name>
</gene>
<name>A0A6P9DN84_PANGU</name>
<organism evidence="1 2">
    <name type="scientific">Pantherophis guttatus</name>
    <name type="common">Corn snake</name>
    <name type="synonym">Elaphe guttata</name>
    <dbReference type="NCBI Taxonomy" id="94885"/>
    <lineage>
        <taxon>Eukaryota</taxon>
        <taxon>Metazoa</taxon>
        <taxon>Chordata</taxon>
        <taxon>Craniata</taxon>
        <taxon>Vertebrata</taxon>
        <taxon>Euteleostomi</taxon>
        <taxon>Lepidosauria</taxon>
        <taxon>Squamata</taxon>
        <taxon>Bifurcata</taxon>
        <taxon>Unidentata</taxon>
        <taxon>Episquamata</taxon>
        <taxon>Toxicofera</taxon>
        <taxon>Serpentes</taxon>
        <taxon>Colubroidea</taxon>
        <taxon>Colubridae</taxon>
        <taxon>Colubrinae</taxon>
        <taxon>Pantherophis</taxon>
    </lineage>
</organism>
<accession>A0A6P9DN84</accession>
<dbReference type="PANTHER" id="PTHR37984:SF12">
    <property type="entry name" value="RIBONUCLEASE H"/>
    <property type="match status" value="1"/>
</dbReference>
<keyword evidence="1" id="KW-1185">Reference proteome</keyword>